<gene>
    <name evidence="1" type="ORF">SAMN02745136_05210</name>
</gene>
<dbReference type="Proteomes" id="UP000184386">
    <property type="component" value="Unassembled WGS sequence"/>
</dbReference>
<sequence length="85" mass="9740">MKMEYEDGVDRLPERVTYSMIQAYVEGKYGFKVHKAYIAEVKHSLGLPMYEAPNAADELKHPYKPAPAHKVEAIKDALKHFGVYE</sequence>
<protein>
    <submittedName>
        <fullName evidence="1">23S rRNA (Uracil1939-C5)-methyltransferase/site-specific DNA recombinase</fullName>
    </submittedName>
</protein>
<accession>A0A1M7BQ43</accession>
<dbReference type="STRING" id="1121322.SAMN02745136_05210"/>
<evidence type="ECO:0000313" key="2">
    <source>
        <dbReference type="Proteomes" id="UP000184386"/>
    </source>
</evidence>
<organism evidence="1 2">
    <name type="scientific">Anaerocolumna jejuensis DSM 15929</name>
    <dbReference type="NCBI Taxonomy" id="1121322"/>
    <lineage>
        <taxon>Bacteria</taxon>
        <taxon>Bacillati</taxon>
        <taxon>Bacillota</taxon>
        <taxon>Clostridia</taxon>
        <taxon>Lachnospirales</taxon>
        <taxon>Lachnospiraceae</taxon>
        <taxon>Anaerocolumna</taxon>
    </lineage>
</organism>
<dbReference type="GO" id="GO:0008168">
    <property type="term" value="F:methyltransferase activity"/>
    <property type="evidence" value="ECO:0007669"/>
    <property type="project" value="UniProtKB-KW"/>
</dbReference>
<dbReference type="AlphaFoldDB" id="A0A1M7BQ43"/>
<keyword evidence="1" id="KW-0489">Methyltransferase</keyword>
<proteinExistence type="predicted"/>
<name>A0A1M7BQ43_9FIRM</name>
<dbReference type="EMBL" id="FRAC01000038">
    <property type="protein sequence ID" value="SHL57185.1"/>
    <property type="molecule type" value="Genomic_DNA"/>
</dbReference>
<evidence type="ECO:0000313" key="1">
    <source>
        <dbReference type="EMBL" id="SHL57185.1"/>
    </source>
</evidence>
<reference evidence="1 2" key="1">
    <citation type="submission" date="2016-11" db="EMBL/GenBank/DDBJ databases">
        <authorList>
            <person name="Jaros S."/>
            <person name="Januszkiewicz K."/>
            <person name="Wedrychowicz H."/>
        </authorList>
    </citation>
    <scope>NUCLEOTIDE SEQUENCE [LARGE SCALE GENOMIC DNA]</scope>
    <source>
        <strain evidence="1 2">DSM 15929</strain>
    </source>
</reference>
<dbReference type="GO" id="GO:0032259">
    <property type="term" value="P:methylation"/>
    <property type="evidence" value="ECO:0007669"/>
    <property type="project" value="UniProtKB-KW"/>
</dbReference>
<keyword evidence="2" id="KW-1185">Reference proteome</keyword>
<keyword evidence="1" id="KW-0808">Transferase</keyword>